<dbReference type="PROSITE" id="PS50294">
    <property type="entry name" value="WD_REPEATS_REGION"/>
    <property type="match status" value="1"/>
</dbReference>
<dbReference type="SUPFAM" id="SSF50978">
    <property type="entry name" value="WD40 repeat-like"/>
    <property type="match status" value="1"/>
</dbReference>
<reference evidence="12" key="1">
    <citation type="submission" date="2025-08" db="UniProtKB">
        <authorList>
            <consortium name="RefSeq"/>
        </authorList>
    </citation>
    <scope>IDENTIFICATION</scope>
    <source>
        <tissue evidence="12">Tentacle</tissue>
    </source>
</reference>
<proteinExistence type="predicted"/>
<gene>
    <name evidence="12" type="primary">LOC116289039</name>
</gene>
<evidence type="ECO:0000256" key="8">
    <source>
        <dbReference type="PROSITE-ProRule" id="PRU00221"/>
    </source>
</evidence>
<dbReference type="InterPro" id="IPR036322">
    <property type="entry name" value="WD40_repeat_dom_sf"/>
</dbReference>
<dbReference type="GO" id="GO:0003723">
    <property type="term" value="F:RNA binding"/>
    <property type="evidence" value="ECO:0007669"/>
    <property type="project" value="InterPro"/>
</dbReference>
<feature type="compositionally biased region" description="Acidic residues" evidence="9">
    <location>
        <begin position="774"/>
        <end position="788"/>
    </location>
</feature>
<evidence type="ECO:0000256" key="7">
    <source>
        <dbReference type="ARBA" id="ARBA00023242"/>
    </source>
</evidence>
<feature type="repeat" description="WD" evidence="8">
    <location>
        <begin position="241"/>
        <end position="282"/>
    </location>
</feature>
<dbReference type="Pfam" id="PF23869">
    <property type="entry name" value="Beta-prop_WDR75_1st"/>
    <property type="match status" value="1"/>
</dbReference>
<dbReference type="GO" id="GO:2000234">
    <property type="term" value="P:positive regulation of rRNA processing"/>
    <property type="evidence" value="ECO:0007669"/>
    <property type="project" value="TreeGrafter"/>
</dbReference>
<sequence length="839" mass="94671">MLSYEKESRNLGTIQLVGGETLVTLPVQFSRDSRHFFYCGGNKIYVYSTETGQLVRELKEHAQDITGFSVNSKNDLQLVSCCNEGLVIVWDYTDGALLKKLEFSDKLLGVFSHPNYEDSLFIIKKIYKGKRWKPTLIQVHLTKTDENGKPEQKNLFKFTGLPKHCCFSKKGRYIAYLHKRGEELGIWDTKANEAKSFLYKDSLFTCVAFHPNEACVAAGDQNGRIIIWQGIETKKPVTMQLHWHAHPLASVAFTHDGSYMISGGQEAVLVLWQYSSNSRQFLPRMGSPIKHVACSHDDSVIAVSHEDNVIKLVSGIDLSPKHTIQGLRKSSYMQSKLVFDPRTGTMVLNSMPGILQFYDPYLDKGIFVVDVVKQNLISQTEDEKLFFTLIHHVAFSETGDWMATVEHRKDHCTTEETRLKFWEFNATNQCYSINTIIDTPHDHRTVAVQFQPASQNSEPTMAVTAGHDGKFKVWVLNEKQGVAGTKFVWACQSVGYYNDTPCLDAVFSEDGQLLAIPYAQVITLWTPNANVLQKTLHLPFPDDKIRFTAFGFKSSSHYLMVSTAHYLIVWNLLTCSVLWTIEANVGHLISDPNTKHFAAFVNFDKKTHLYIFDPSTPNPVAIQPFVSCKAPVFSAGFDRKVTTLSSQDRPITLSKLFFRTRIQELFTLVTEDENDERERTSVPSVVEDDSSAKQDFFNIFGMPSKSVGESTSVQPLGKVVQGDPKAAAIREMMRIPSHVLPPVSTLCSSFLKSMLVSKEDDRNDGTNTDKQGADDDDSMVDEDSESETEATGPVVLKSQQIKEAQEMPFMDTDDTDLDEVHVKKKNFDWLKDVFLSHDK</sequence>
<keyword evidence="4 8" id="KW-0853">WD repeat</keyword>
<dbReference type="FunCoup" id="A0A6P8H8E9">
    <property type="interactions" value="2209"/>
</dbReference>
<evidence type="ECO:0000256" key="2">
    <source>
        <dbReference type="ARBA" id="ARBA00022517"/>
    </source>
</evidence>
<keyword evidence="6" id="KW-0804">Transcription</keyword>
<keyword evidence="11" id="KW-1185">Reference proteome</keyword>
<evidence type="ECO:0000313" key="12">
    <source>
        <dbReference type="RefSeq" id="XP_031551776.1"/>
    </source>
</evidence>
<dbReference type="OrthoDB" id="4096at2759"/>
<dbReference type="GO" id="GO:0045943">
    <property type="term" value="P:positive regulation of transcription by RNA polymerase I"/>
    <property type="evidence" value="ECO:0007669"/>
    <property type="project" value="InterPro"/>
</dbReference>
<comment type="subcellular location">
    <subcellularLocation>
        <location evidence="1">Nucleus</location>
        <location evidence="1">Nucleolus</location>
    </subcellularLocation>
</comment>
<dbReference type="PANTHER" id="PTHR44215">
    <property type="entry name" value="WD REPEAT-CONTAINING PROTEIN 75"/>
    <property type="match status" value="1"/>
</dbReference>
<evidence type="ECO:0000256" key="1">
    <source>
        <dbReference type="ARBA" id="ARBA00004604"/>
    </source>
</evidence>
<feature type="region of interest" description="Disordered" evidence="9">
    <location>
        <begin position="758"/>
        <end position="813"/>
    </location>
</feature>
<dbReference type="Pfam" id="PF23769">
    <property type="entry name" value="Beta-prop_WDR75_2nd"/>
    <property type="match status" value="1"/>
</dbReference>
<dbReference type="Proteomes" id="UP000515163">
    <property type="component" value="Unplaced"/>
</dbReference>
<keyword evidence="2" id="KW-0690">Ribosome biogenesis</keyword>
<evidence type="ECO:0000256" key="6">
    <source>
        <dbReference type="ARBA" id="ARBA00023163"/>
    </source>
</evidence>
<dbReference type="InParanoid" id="A0A6P8H8E9"/>
<dbReference type="InterPro" id="IPR011047">
    <property type="entry name" value="Quinoprotein_ADH-like_sf"/>
</dbReference>
<dbReference type="AlphaFoldDB" id="A0A6P8H8E9"/>
<dbReference type="InterPro" id="IPR057644">
    <property type="entry name" value="Beta-prop_WDR75_2nd"/>
</dbReference>
<evidence type="ECO:0000256" key="9">
    <source>
        <dbReference type="SAM" id="MobiDB-lite"/>
    </source>
</evidence>
<dbReference type="GO" id="GO:0032040">
    <property type="term" value="C:small-subunit processome"/>
    <property type="evidence" value="ECO:0007669"/>
    <property type="project" value="InterPro"/>
</dbReference>
<dbReference type="KEGG" id="aten:116289039"/>
<keyword evidence="7" id="KW-0539">Nucleus</keyword>
<dbReference type="InterPro" id="IPR053826">
    <property type="entry name" value="WDR75"/>
</dbReference>
<accession>A0A6P8H8E9</accession>
<name>A0A6P8H8E9_ACTTE</name>
<dbReference type="GeneID" id="116289039"/>
<dbReference type="GO" id="GO:0006364">
    <property type="term" value="P:rRNA processing"/>
    <property type="evidence" value="ECO:0007669"/>
    <property type="project" value="UniProtKB-KW"/>
</dbReference>
<dbReference type="InterPro" id="IPR015943">
    <property type="entry name" value="WD40/YVTN_repeat-like_dom_sf"/>
</dbReference>
<evidence type="ECO:0000259" key="10">
    <source>
        <dbReference type="Pfam" id="PF23769"/>
    </source>
</evidence>
<dbReference type="InterPro" id="IPR001680">
    <property type="entry name" value="WD40_rpt"/>
</dbReference>
<organism evidence="11 12">
    <name type="scientific">Actinia tenebrosa</name>
    <name type="common">Australian red waratah sea anemone</name>
    <dbReference type="NCBI Taxonomy" id="6105"/>
    <lineage>
        <taxon>Eukaryota</taxon>
        <taxon>Metazoa</taxon>
        <taxon>Cnidaria</taxon>
        <taxon>Anthozoa</taxon>
        <taxon>Hexacorallia</taxon>
        <taxon>Actiniaria</taxon>
        <taxon>Actiniidae</taxon>
        <taxon>Actinia</taxon>
    </lineage>
</organism>
<dbReference type="Gene3D" id="2.130.10.10">
    <property type="entry name" value="YVTN repeat-like/Quinoprotein amine dehydrogenase"/>
    <property type="match status" value="3"/>
</dbReference>
<dbReference type="PANTHER" id="PTHR44215:SF1">
    <property type="entry name" value="WD REPEAT-CONTAINING PROTEIN 75"/>
    <property type="match status" value="1"/>
</dbReference>
<protein>
    <submittedName>
        <fullName evidence="12">WD repeat-containing protein 75-like</fullName>
    </submittedName>
</protein>
<dbReference type="PROSITE" id="PS50082">
    <property type="entry name" value="WD_REPEATS_2"/>
    <property type="match status" value="1"/>
</dbReference>
<evidence type="ECO:0000256" key="4">
    <source>
        <dbReference type="ARBA" id="ARBA00022574"/>
    </source>
</evidence>
<keyword evidence="5" id="KW-0677">Repeat</keyword>
<dbReference type="SUPFAM" id="SSF50998">
    <property type="entry name" value="Quinoprotein alcohol dehydrogenase-like"/>
    <property type="match status" value="1"/>
</dbReference>
<dbReference type="SMART" id="SM00320">
    <property type="entry name" value="WD40"/>
    <property type="match status" value="6"/>
</dbReference>
<evidence type="ECO:0000256" key="5">
    <source>
        <dbReference type="ARBA" id="ARBA00022737"/>
    </source>
</evidence>
<feature type="domain" description="WD repeat-containing protein 75 second beta-propeller" evidence="10">
    <location>
        <begin position="337"/>
        <end position="661"/>
    </location>
</feature>
<evidence type="ECO:0000256" key="3">
    <source>
        <dbReference type="ARBA" id="ARBA00022552"/>
    </source>
</evidence>
<evidence type="ECO:0000313" key="11">
    <source>
        <dbReference type="Proteomes" id="UP000515163"/>
    </source>
</evidence>
<dbReference type="RefSeq" id="XP_031551776.1">
    <property type="nucleotide sequence ID" value="XM_031695916.1"/>
</dbReference>
<keyword evidence="3" id="KW-0698">rRNA processing</keyword>